<organism evidence="3 4">
    <name type="scientific">Lasiosphaeria miniovina</name>
    <dbReference type="NCBI Taxonomy" id="1954250"/>
    <lineage>
        <taxon>Eukaryota</taxon>
        <taxon>Fungi</taxon>
        <taxon>Dikarya</taxon>
        <taxon>Ascomycota</taxon>
        <taxon>Pezizomycotina</taxon>
        <taxon>Sordariomycetes</taxon>
        <taxon>Sordariomycetidae</taxon>
        <taxon>Sordariales</taxon>
        <taxon>Lasiosphaeriaceae</taxon>
        <taxon>Lasiosphaeria</taxon>
    </lineage>
</organism>
<dbReference type="InterPro" id="IPR051540">
    <property type="entry name" value="S-2-haloacid_dehalogenase"/>
</dbReference>
<dbReference type="AlphaFoldDB" id="A0AA40ABY0"/>
<dbReference type="Gene3D" id="1.10.150.240">
    <property type="entry name" value="Putative phosphatase, domain 2"/>
    <property type="match status" value="1"/>
</dbReference>
<dbReference type="PRINTS" id="PR00413">
    <property type="entry name" value="HADHALOGNASE"/>
</dbReference>
<reference evidence="3" key="1">
    <citation type="submission" date="2023-06" db="EMBL/GenBank/DDBJ databases">
        <title>Genome-scale phylogeny and comparative genomics of the fungal order Sordariales.</title>
        <authorList>
            <consortium name="Lawrence Berkeley National Laboratory"/>
            <person name="Hensen N."/>
            <person name="Bonometti L."/>
            <person name="Westerberg I."/>
            <person name="Brannstrom I.O."/>
            <person name="Guillou S."/>
            <person name="Cros-Aarteil S."/>
            <person name="Calhoun S."/>
            <person name="Haridas S."/>
            <person name="Kuo A."/>
            <person name="Mondo S."/>
            <person name="Pangilinan J."/>
            <person name="Riley R."/>
            <person name="LaButti K."/>
            <person name="Andreopoulos B."/>
            <person name="Lipzen A."/>
            <person name="Chen C."/>
            <person name="Yanf M."/>
            <person name="Daum C."/>
            <person name="Ng V."/>
            <person name="Clum A."/>
            <person name="Steindorff A."/>
            <person name="Ohm R."/>
            <person name="Martin F."/>
            <person name="Silar P."/>
            <person name="Natvig D."/>
            <person name="Lalanne C."/>
            <person name="Gautier V."/>
            <person name="Ament-velasquez S.L."/>
            <person name="Kruys A."/>
            <person name="Hutchinson M.I."/>
            <person name="Powell A.J."/>
            <person name="Barry K."/>
            <person name="Miller A.N."/>
            <person name="Grigoriev I.V."/>
            <person name="Debuchy R."/>
            <person name="Gladieux P."/>
            <person name="Thoren M.H."/>
            <person name="Johannesson H."/>
        </authorList>
    </citation>
    <scope>NUCLEOTIDE SEQUENCE</scope>
    <source>
        <strain evidence="3">SMH2392-1A</strain>
    </source>
</reference>
<dbReference type="GeneID" id="85327300"/>
<comment type="similarity">
    <text evidence="1">Belongs to the HAD-like hydrolase superfamily. S-2-haloalkanoic acid dehalogenase family.</text>
</comment>
<dbReference type="InterPro" id="IPR036412">
    <property type="entry name" value="HAD-like_sf"/>
</dbReference>
<dbReference type="InterPro" id="IPR023198">
    <property type="entry name" value="PGP-like_dom2"/>
</dbReference>
<dbReference type="NCBIfam" id="TIGR01493">
    <property type="entry name" value="HAD-SF-IA-v2"/>
    <property type="match status" value="1"/>
</dbReference>
<dbReference type="GO" id="GO:0016791">
    <property type="term" value="F:phosphatase activity"/>
    <property type="evidence" value="ECO:0007669"/>
    <property type="project" value="UniProtKB-ARBA"/>
</dbReference>
<dbReference type="NCBIfam" id="TIGR01428">
    <property type="entry name" value="HAD_type_II"/>
    <property type="match status" value="1"/>
</dbReference>
<proteinExistence type="inferred from homology"/>
<dbReference type="InterPro" id="IPR006328">
    <property type="entry name" value="2-HAD"/>
</dbReference>
<dbReference type="GO" id="GO:0019120">
    <property type="term" value="F:hydrolase activity, acting on acid halide bonds, in C-halide compounds"/>
    <property type="evidence" value="ECO:0007669"/>
    <property type="project" value="InterPro"/>
</dbReference>
<protein>
    <submittedName>
        <fullName evidence="3">HAD-like domain-containing protein</fullName>
    </submittedName>
</protein>
<evidence type="ECO:0000256" key="1">
    <source>
        <dbReference type="ARBA" id="ARBA00008106"/>
    </source>
</evidence>
<accession>A0AA40ABY0</accession>
<evidence type="ECO:0000313" key="3">
    <source>
        <dbReference type="EMBL" id="KAK0713036.1"/>
    </source>
</evidence>
<keyword evidence="2" id="KW-0378">Hydrolase</keyword>
<dbReference type="Pfam" id="PF00702">
    <property type="entry name" value="Hydrolase"/>
    <property type="match status" value="1"/>
</dbReference>
<dbReference type="RefSeq" id="XP_060294359.1">
    <property type="nucleotide sequence ID" value="XM_060444030.1"/>
</dbReference>
<dbReference type="Gene3D" id="3.40.50.1000">
    <property type="entry name" value="HAD superfamily/HAD-like"/>
    <property type="match status" value="1"/>
</dbReference>
<dbReference type="InterPro" id="IPR023214">
    <property type="entry name" value="HAD_sf"/>
</dbReference>
<name>A0AA40ABY0_9PEZI</name>
<dbReference type="Proteomes" id="UP001172101">
    <property type="component" value="Unassembled WGS sequence"/>
</dbReference>
<sequence>MASSSKKNIAFDLYGTLLSTESIAVELAKVFGDDAARSISPLWRRYQLEYTWRINSMGIYRPFSDITRGALEHAVAESGAALSAGDSDRLVEAYDALRVFPDVPAALDAVRAQAAEGAIEAYVFSNGTDAMVSESIATSPDLQAYADVFKGLVTVHDDGVRVFKPDMRTYDHLVRAVGKEGRPGDVWLVTGNPFDVIGARVAGLSAAWVDRAGKGWVDRLGDVVGGIKPTLVVSGVDAAVEEIVRSASS</sequence>
<evidence type="ECO:0000256" key="2">
    <source>
        <dbReference type="ARBA" id="ARBA00022801"/>
    </source>
</evidence>
<keyword evidence="4" id="KW-1185">Reference proteome</keyword>
<comment type="caution">
    <text evidence="3">The sequence shown here is derived from an EMBL/GenBank/DDBJ whole genome shotgun (WGS) entry which is preliminary data.</text>
</comment>
<evidence type="ECO:0000313" key="4">
    <source>
        <dbReference type="Proteomes" id="UP001172101"/>
    </source>
</evidence>
<dbReference type="EMBL" id="JAUIRO010000005">
    <property type="protein sequence ID" value="KAK0713036.1"/>
    <property type="molecule type" value="Genomic_DNA"/>
</dbReference>
<gene>
    <name evidence="3" type="ORF">B0T26DRAFT_741892</name>
</gene>
<dbReference type="SUPFAM" id="SSF56784">
    <property type="entry name" value="HAD-like"/>
    <property type="match status" value="1"/>
</dbReference>
<dbReference type="InterPro" id="IPR006439">
    <property type="entry name" value="HAD-SF_hydro_IA"/>
</dbReference>
<dbReference type="PANTHER" id="PTHR43316">
    <property type="entry name" value="HYDROLASE, HALOACID DELAHOGENASE-RELATED"/>
    <property type="match status" value="1"/>
</dbReference>
<dbReference type="PANTHER" id="PTHR43316:SF3">
    <property type="entry name" value="HALOACID DEHALOGENASE, TYPE II (AFU_ORTHOLOGUE AFUA_2G07750)-RELATED"/>
    <property type="match status" value="1"/>
</dbReference>